<comment type="caution">
    <text evidence="2">The sequence shown here is derived from an EMBL/GenBank/DDBJ whole genome shotgun (WGS) entry which is preliminary data.</text>
</comment>
<keyword evidence="3" id="KW-1185">Reference proteome</keyword>
<feature type="region of interest" description="Disordered" evidence="1">
    <location>
        <begin position="308"/>
        <end position="331"/>
    </location>
</feature>
<protein>
    <submittedName>
        <fullName evidence="2">Uncharacterized protein</fullName>
    </submittedName>
</protein>
<feature type="region of interest" description="Disordered" evidence="1">
    <location>
        <begin position="1"/>
        <end position="46"/>
    </location>
</feature>
<reference evidence="2" key="1">
    <citation type="submission" date="2023-02" db="EMBL/GenBank/DDBJ databases">
        <title>Identification and recombinant expression of a fungal hydrolase from Papiliotrema laurentii that hydrolyzes apple cutin and clears colloidal polyester polyurethane.</title>
        <authorList>
            <consortium name="DOE Joint Genome Institute"/>
            <person name="Roman V.A."/>
            <person name="Bojanowski C."/>
            <person name="Crable B.R."/>
            <person name="Wagner D.N."/>
            <person name="Hung C.S."/>
            <person name="Nadeau L.J."/>
            <person name="Schratz L."/>
            <person name="Haridas S."/>
            <person name="Pangilinan J."/>
            <person name="Lipzen A."/>
            <person name="Na H."/>
            <person name="Yan M."/>
            <person name="Ng V."/>
            <person name="Grigoriev I.V."/>
            <person name="Spatafora J.W."/>
            <person name="Barlow D."/>
            <person name="Biffinger J."/>
            <person name="Kelley-Loughnane N."/>
            <person name="Varaljay V.A."/>
            <person name="Crookes-Goodson W.J."/>
        </authorList>
    </citation>
    <scope>NUCLEOTIDE SEQUENCE</scope>
    <source>
        <strain evidence="2">5307AH</strain>
    </source>
</reference>
<evidence type="ECO:0000256" key="1">
    <source>
        <dbReference type="SAM" id="MobiDB-lite"/>
    </source>
</evidence>
<dbReference type="Proteomes" id="UP001182556">
    <property type="component" value="Unassembled WGS sequence"/>
</dbReference>
<evidence type="ECO:0000313" key="2">
    <source>
        <dbReference type="EMBL" id="KAK1921839.1"/>
    </source>
</evidence>
<feature type="compositionally biased region" description="Basic residues" evidence="1">
    <location>
        <begin position="1"/>
        <end position="11"/>
    </location>
</feature>
<organism evidence="2 3">
    <name type="scientific">Papiliotrema laurentii</name>
    <name type="common">Cryptococcus laurentii</name>
    <dbReference type="NCBI Taxonomy" id="5418"/>
    <lineage>
        <taxon>Eukaryota</taxon>
        <taxon>Fungi</taxon>
        <taxon>Dikarya</taxon>
        <taxon>Basidiomycota</taxon>
        <taxon>Agaricomycotina</taxon>
        <taxon>Tremellomycetes</taxon>
        <taxon>Tremellales</taxon>
        <taxon>Rhynchogastremaceae</taxon>
        <taxon>Papiliotrema</taxon>
    </lineage>
</organism>
<sequence>MSRGPYKRRASIKYQDSIYSSSSPPPSNRTHPSHAFNPLGPGYQTHHAAAGARSNLTMGLVGADYISSTNQTATYAAQSSTVPRTRPAAFSTTHGSTTAAGAAAATSSGIPGPPGPRAAALHGAMVRALSGPRWVNGQRTGSSSSTAEVMYPPTPVVPFPISLNHQDDPFSRAVSPIHGDLDSALIQGLKTHLSGDPAIPSPFAQTGTGGTRVVQAGPSDPSVNLDFNPFEPQSSMSAPTSPRISAWDSTPPGIVAGARASSAEPTQTSNHWTLAHPLSTTMTGEPLHSPAIVALQKIRRPSLRTLMSRGGSLASSRQTSPIPESQSPTLYNQPMELDEGMETMGMSSAAGLGWSGGEFATTGQSGQIPGVEDRLDEQLNLMGPFDNPFQT</sequence>
<dbReference type="EMBL" id="JAODAN010000010">
    <property type="protein sequence ID" value="KAK1921839.1"/>
    <property type="molecule type" value="Genomic_DNA"/>
</dbReference>
<feature type="region of interest" description="Disordered" evidence="1">
    <location>
        <begin position="77"/>
        <end position="116"/>
    </location>
</feature>
<accession>A0AAD9FMC9</accession>
<evidence type="ECO:0000313" key="3">
    <source>
        <dbReference type="Proteomes" id="UP001182556"/>
    </source>
</evidence>
<dbReference type="AlphaFoldDB" id="A0AAD9FMC9"/>
<name>A0AAD9FMC9_PAPLA</name>
<proteinExistence type="predicted"/>
<gene>
    <name evidence="2" type="ORF">DB88DRAFT_499367</name>
</gene>
<feature type="compositionally biased region" description="Low complexity" evidence="1">
    <location>
        <begin position="88"/>
        <end position="110"/>
    </location>
</feature>
<feature type="compositionally biased region" description="Polar residues" evidence="1">
    <location>
        <begin position="313"/>
        <end position="331"/>
    </location>
</feature>